<sequence length="56" mass="6239">MDLRRARMASPILRLKVEFPLLPPDPHVGTRGNLRLAAQIDPRDRLCHLIAARSGG</sequence>
<comment type="caution">
    <text evidence="1">The sequence shown here is derived from an EMBL/GenBank/DDBJ whole genome shotgun (WGS) entry which is preliminary data.</text>
</comment>
<organism evidence="1 2">
    <name type="scientific">Lutibaculum baratangense AMV1</name>
    <dbReference type="NCBI Taxonomy" id="631454"/>
    <lineage>
        <taxon>Bacteria</taxon>
        <taxon>Pseudomonadati</taxon>
        <taxon>Pseudomonadota</taxon>
        <taxon>Alphaproteobacteria</taxon>
        <taxon>Hyphomicrobiales</taxon>
        <taxon>Tepidamorphaceae</taxon>
        <taxon>Lutibaculum</taxon>
    </lineage>
</organism>
<dbReference type="EMBL" id="AWXZ01000015">
    <property type="protein sequence ID" value="ESR26445.1"/>
    <property type="molecule type" value="Genomic_DNA"/>
</dbReference>
<gene>
    <name evidence="1" type="ORF">N177_0945</name>
</gene>
<reference evidence="1 2" key="1">
    <citation type="journal article" date="2014" name="Genome Announc.">
        <title>Draft Genome Sequence of Lutibaculum baratangense Strain AMV1T, Isolated from a Mud Volcano in Andamans, India.</title>
        <authorList>
            <person name="Singh A."/>
            <person name="Sreenivas A."/>
            <person name="Sathyanarayana Reddy G."/>
            <person name="Pinnaka A.K."/>
            <person name="Shivaji S."/>
        </authorList>
    </citation>
    <scope>NUCLEOTIDE SEQUENCE [LARGE SCALE GENOMIC DNA]</scope>
    <source>
        <strain evidence="1 2">AMV1</strain>
    </source>
</reference>
<dbReference type="STRING" id="631454.N177_0945"/>
<name>V4RTP0_9HYPH</name>
<proteinExistence type="predicted"/>
<keyword evidence="2" id="KW-1185">Reference proteome</keyword>
<protein>
    <submittedName>
        <fullName evidence="1">Uncharacterized protein</fullName>
    </submittedName>
</protein>
<dbReference type="Proteomes" id="UP000017819">
    <property type="component" value="Unassembled WGS sequence"/>
</dbReference>
<evidence type="ECO:0000313" key="1">
    <source>
        <dbReference type="EMBL" id="ESR26445.1"/>
    </source>
</evidence>
<evidence type="ECO:0000313" key="2">
    <source>
        <dbReference type="Proteomes" id="UP000017819"/>
    </source>
</evidence>
<accession>V4RTP0</accession>
<dbReference type="AlphaFoldDB" id="V4RTP0"/>